<comment type="caution">
    <text evidence="1">The sequence shown here is derived from an EMBL/GenBank/DDBJ whole genome shotgun (WGS) entry which is preliminary data.</text>
</comment>
<gene>
    <name evidence="1" type="ORF">CI238_02476</name>
</gene>
<protein>
    <submittedName>
        <fullName evidence="1">Haloacid dehalogenase-like hydrolase</fullName>
    </submittedName>
</protein>
<dbReference type="SFLD" id="SFLDS00003">
    <property type="entry name" value="Haloacid_Dehalogenase"/>
    <property type="match status" value="1"/>
</dbReference>
<dbReference type="InterPro" id="IPR050155">
    <property type="entry name" value="HAD-like_hydrolase_sf"/>
</dbReference>
<dbReference type="SFLD" id="SFLDG01129">
    <property type="entry name" value="C1.5:_HAD__Beta-PGM__Phosphata"/>
    <property type="match status" value="1"/>
</dbReference>
<dbReference type="InterPro" id="IPR023198">
    <property type="entry name" value="PGP-like_dom2"/>
</dbReference>
<name>A0A166T9A3_COLIC</name>
<accession>A0A166T9A3</accession>
<dbReference type="NCBIfam" id="TIGR01509">
    <property type="entry name" value="HAD-SF-IA-v3"/>
    <property type="match status" value="1"/>
</dbReference>
<dbReference type="PANTHER" id="PTHR43434:SF1">
    <property type="entry name" value="PHOSPHOGLYCOLATE PHOSPHATASE"/>
    <property type="match status" value="1"/>
</dbReference>
<dbReference type="SUPFAM" id="SSF56784">
    <property type="entry name" value="HAD-like"/>
    <property type="match status" value="1"/>
</dbReference>
<keyword evidence="2" id="KW-1185">Reference proteome</keyword>
<dbReference type="GO" id="GO:0008967">
    <property type="term" value="F:phosphoglycolate phosphatase activity"/>
    <property type="evidence" value="ECO:0007669"/>
    <property type="project" value="TreeGrafter"/>
</dbReference>
<dbReference type="STRING" id="1573173.A0A166T9A3"/>
<dbReference type="Pfam" id="PF00702">
    <property type="entry name" value="Hydrolase"/>
    <property type="match status" value="1"/>
</dbReference>
<feature type="non-terminal residue" evidence="1">
    <location>
        <position position="1"/>
    </location>
</feature>
<sequence length="300" mass="33586">LFLKISTPPFTGTPIIENLSPTSTSFLFYPLHFTFPCYISQFEDYHIQSTNMPQIKCLLFDCDNTLVLSENAAFEACAQLANQILEKFGFEKRYGGTELMHQFVGQNFRSMMTGLCSRHGFTIPADEFDQWVAKELDTTIANLRAKAEPCENVIEVLEKLQKDKKYHMAIVSSSAMPRVVASIEKTKMDQFFGKPDEGIFSAASSINPPVSKPNPAIYLHACEKLGFKPSECIAIEDSRSGATAAKNAGIPLLGYVGPYYEEGQEKLDSMVKLFSEELGAFDVMHNWKDFESILAKYESS</sequence>
<dbReference type="PANTHER" id="PTHR43434">
    <property type="entry name" value="PHOSPHOGLYCOLATE PHOSPHATASE"/>
    <property type="match status" value="1"/>
</dbReference>
<dbReference type="GO" id="GO:0005829">
    <property type="term" value="C:cytosol"/>
    <property type="evidence" value="ECO:0007669"/>
    <property type="project" value="TreeGrafter"/>
</dbReference>
<dbReference type="InterPro" id="IPR023214">
    <property type="entry name" value="HAD_sf"/>
</dbReference>
<organism evidence="1 2">
    <name type="scientific">Colletotrichum incanum</name>
    <name type="common">Soybean anthracnose fungus</name>
    <dbReference type="NCBI Taxonomy" id="1573173"/>
    <lineage>
        <taxon>Eukaryota</taxon>
        <taxon>Fungi</taxon>
        <taxon>Dikarya</taxon>
        <taxon>Ascomycota</taxon>
        <taxon>Pezizomycotina</taxon>
        <taxon>Sordariomycetes</taxon>
        <taxon>Hypocreomycetidae</taxon>
        <taxon>Glomerellales</taxon>
        <taxon>Glomerellaceae</taxon>
        <taxon>Colletotrichum</taxon>
        <taxon>Colletotrichum spaethianum species complex</taxon>
    </lineage>
</organism>
<dbReference type="Gene3D" id="3.40.50.1000">
    <property type="entry name" value="HAD superfamily/HAD-like"/>
    <property type="match status" value="1"/>
</dbReference>
<keyword evidence="1" id="KW-0378">Hydrolase</keyword>
<dbReference type="Gene3D" id="1.10.150.240">
    <property type="entry name" value="Putative phosphatase, domain 2"/>
    <property type="match status" value="1"/>
</dbReference>
<reference evidence="1 2" key="1">
    <citation type="submission" date="2015-06" db="EMBL/GenBank/DDBJ databases">
        <title>Survival trade-offs in plant roots during colonization by closely related pathogenic and mutualistic fungi.</title>
        <authorList>
            <person name="Hacquard S."/>
            <person name="Kracher B."/>
            <person name="Hiruma K."/>
            <person name="Weinman A."/>
            <person name="Muench P."/>
            <person name="Garrido Oter R."/>
            <person name="Ver Loren van Themaat E."/>
            <person name="Dallerey J.-F."/>
            <person name="Damm U."/>
            <person name="Henrissat B."/>
            <person name="Lespinet O."/>
            <person name="Thon M."/>
            <person name="Kemen E."/>
            <person name="McHardy A.C."/>
            <person name="Schulze-Lefert P."/>
            <person name="O'Connell R.J."/>
        </authorList>
    </citation>
    <scope>NUCLEOTIDE SEQUENCE [LARGE SCALE GENOMIC DNA]</scope>
    <source>
        <strain evidence="1 2">MAFF 238704</strain>
    </source>
</reference>
<dbReference type="InterPro" id="IPR036412">
    <property type="entry name" value="HAD-like_sf"/>
</dbReference>
<evidence type="ECO:0000313" key="2">
    <source>
        <dbReference type="Proteomes" id="UP000076584"/>
    </source>
</evidence>
<dbReference type="GO" id="GO:0006281">
    <property type="term" value="P:DNA repair"/>
    <property type="evidence" value="ECO:0007669"/>
    <property type="project" value="TreeGrafter"/>
</dbReference>
<dbReference type="Proteomes" id="UP000076584">
    <property type="component" value="Unassembled WGS sequence"/>
</dbReference>
<dbReference type="InterPro" id="IPR006439">
    <property type="entry name" value="HAD-SF_hydro_IA"/>
</dbReference>
<evidence type="ECO:0000313" key="1">
    <source>
        <dbReference type="EMBL" id="KZL71733.1"/>
    </source>
</evidence>
<dbReference type="EMBL" id="LFIW01002399">
    <property type="protein sequence ID" value="KZL71733.1"/>
    <property type="molecule type" value="Genomic_DNA"/>
</dbReference>
<dbReference type="AlphaFoldDB" id="A0A166T9A3"/>
<proteinExistence type="predicted"/>